<dbReference type="InterPro" id="IPR012334">
    <property type="entry name" value="Pectin_lyas_fold"/>
</dbReference>
<dbReference type="EMBL" id="JBANDL010000002">
    <property type="protein sequence ID" value="MEI2453149.1"/>
    <property type="molecule type" value="Genomic_DNA"/>
</dbReference>
<organism evidence="2 3">
    <name type="scientific">Lysobacter firmicutimachus</name>
    <dbReference type="NCBI Taxonomy" id="1792846"/>
    <lineage>
        <taxon>Bacteria</taxon>
        <taxon>Pseudomonadati</taxon>
        <taxon>Pseudomonadota</taxon>
        <taxon>Gammaproteobacteria</taxon>
        <taxon>Lysobacterales</taxon>
        <taxon>Lysobacteraceae</taxon>
        <taxon>Lysobacter</taxon>
    </lineage>
</organism>
<evidence type="ECO:0000313" key="3">
    <source>
        <dbReference type="Proteomes" id="UP001387215"/>
    </source>
</evidence>
<keyword evidence="1" id="KW-0732">Signal</keyword>
<dbReference type="InterPro" id="IPR011050">
    <property type="entry name" value="Pectin_lyase_fold/virulence"/>
</dbReference>
<dbReference type="RefSeq" id="WP_336130571.1">
    <property type="nucleotide sequence ID" value="NZ_JBANDL010000002.1"/>
</dbReference>
<dbReference type="SUPFAM" id="SSF51126">
    <property type="entry name" value="Pectin lyase-like"/>
    <property type="match status" value="1"/>
</dbReference>
<feature type="chain" id="PRO_5045098188" description="Right-handed parallel beta-helix repeat-containing protein" evidence="1">
    <location>
        <begin position="34"/>
        <end position="338"/>
    </location>
</feature>
<reference evidence="2 3" key="1">
    <citation type="submission" date="2024-02" db="EMBL/GenBank/DDBJ databases">
        <title>Lysobacter Genome Sequencing and Mining.</title>
        <authorList>
            <person name="Bierman J."/>
            <person name="Walker M.C."/>
        </authorList>
    </citation>
    <scope>NUCLEOTIDE SEQUENCE [LARGE SCALE GENOMIC DNA]</scope>
    <source>
        <strain evidence="2 3">PB6250</strain>
    </source>
</reference>
<gene>
    <name evidence="2" type="ORF">V2J18_00500</name>
</gene>
<name>A0ABU8CWK3_9GAMM</name>
<feature type="signal peptide" evidence="1">
    <location>
        <begin position="1"/>
        <end position="33"/>
    </location>
</feature>
<protein>
    <recommendedName>
        <fullName evidence="4">Right-handed parallel beta-helix repeat-containing protein</fullName>
    </recommendedName>
</protein>
<comment type="caution">
    <text evidence="2">The sequence shown here is derived from an EMBL/GenBank/DDBJ whole genome shotgun (WGS) entry which is preliminary data.</text>
</comment>
<evidence type="ECO:0000256" key="1">
    <source>
        <dbReference type="SAM" id="SignalP"/>
    </source>
</evidence>
<sequence>MNVGTPARAASSARIVHLLACGALVAFAGTANAQQALRGWQLTPTNTGLAALGRYTCDSLPRYTGNAKLPAGARISDVRFEAPLDLSAGDIVIERSCFRPTSLSEGTAVLTTTDYSRCVNDSCPPAKGRVEIRDSEISGALIAQKRISRSCAFLGVGILERNYIHDTGSGICFYNTGPQYDAVADGNYVHRLRSYGTGSSASHNSAATVRDFSTAANPLRRMLIRNNRLDIRSGNDTGSLFFQTAADIDQVRVEGNLFEGQGYQLILESRWGNSYGRALSVVDNRFSVTGYGYGYGYVYDEDARLGYGWSQWVDNYRNDPTQSDHRGAALANPEPYSD</sequence>
<evidence type="ECO:0000313" key="2">
    <source>
        <dbReference type="EMBL" id="MEI2453149.1"/>
    </source>
</evidence>
<accession>A0ABU8CWK3</accession>
<keyword evidence="3" id="KW-1185">Reference proteome</keyword>
<evidence type="ECO:0008006" key="4">
    <source>
        <dbReference type="Google" id="ProtNLM"/>
    </source>
</evidence>
<dbReference type="Gene3D" id="2.160.20.10">
    <property type="entry name" value="Single-stranded right-handed beta-helix, Pectin lyase-like"/>
    <property type="match status" value="1"/>
</dbReference>
<dbReference type="Proteomes" id="UP001387215">
    <property type="component" value="Unassembled WGS sequence"/>
</dbReference>
<proteinExistence type="predicted"/>